<dbReference type="NCBIfam" id="TIGR01326">
    <property type="entry name" value="OAH_OAS_sulfhy"/>
    <property type="match status" value="1"/>
</dbReference>
<dbReference type="InterPro" id="IPR015424">
    <property type="entry name" value="PyrdxlP-dep_Trfase"/>
</dbReference>
<evidence type="ECO:0000256" key="2">
    <source>
        <dbReference type="ARBA" id="ARBA00009077"/>
    </source>
</evidence>
<comment type="similarity">
    <text evidence="2 5">Belongs to the trans-sulfuration enzymes family.</text>
</comment>
<evidence type="ECO:0000313" key="7">
    <source>
        <dbReference type="Proteomes" id="UP000017429"/>
    </source>
</evidence>
<dbReference type="InterPro" id="IPR000277">
    <property type="entry name" value="Cys/Met-Metab_PyrdxlP-dep_enz"/>
</dbReference>
<dbReference type="PANTHER" id="PTHR43797:SF2">
    <property type="entry name" value="HOMOCYSTEINE_CYSTEINE SYNTHASE"/>
    <property type="match status" value="1"/>
</dbReference>
<gene>
    <name evidence="6" type="ORF">N508_001473</name>
</gene>
<name>V2RKQ0_9BACT</name>
<dbReference type="GO" id="GO:0004124">
    <property type="term" value="F:cysteine synthase activity"/>
    <property type="evidence" value="ECO:0007669"/>
    <property type="project" value="TreeGrafter"/>
</dbReference>
<reference evidence="6" key="1">
    <citation type="journal article" date="2014" name="Genome Announc.">
        <title>Draft genome sequences of the altered schaedler flora, a defined bacterial community from gnotobiotic mice.</title>
        <authorList>
            <person name="Wannemuehler M.J."/>
            <person name="Overstreet A.M."/>
            <person name="Ward D.V."/>
            <person name="Phillips G.J."/>
        </authorList>
    </citation>
    <scope>NUCLEOTIDE SEQUENCE</scope>
    <source>
        <strain evidence="6">ASF457</strain>
    </source>
</reference>
<dbReference type="PIRSF" id="PIRSF001434">
    <property type="entry name" value="CGS"/>
    <property type="match status" value="1"/>
</dbReference>
<dbReference type="eggNOG" id="COG2873">
    <property type="taxonomic scope" value="Bacteria"/>
</dbReference>
<evidence type="ECO:0000256" key="4">
    <source>
        <dbReference type="ARBA" id="ARBA00022898"/>
    </source>
</evidence>
<dbReference type="Pfam" id="PF01053">
    <property type="entry name" value="Cys_Met_Meta_PP"/>
    <property type="match status" value="1"/>
</dbReference>
<dbReference type="InterPro" id="IPR054542">
    <property type="entry name" value="Cys_met_metab_PP"/>
</dbReference>
<dbReference type="FunFam" id="3.40.640.10:FF:000035">
    <property type="entry name" value="O-succinylhomoserine sulfhydrylase"/>
    <property type="match status" value="1"/>
</dbReference>
<organism evidence="6 7">
    <name type="scientific">Mucispirillum schaedleri ASF457</name>
    <dbReference type="NCBI Taxonomy" id="1379858"/>
    <lineage>
        <taxon>Bacteria</taxon>
        <taxon>Pseudomonadati</taxon>
        <taxon>Deferribacterota</taxon>
        <taxon>Deferribacteres</taxon>
        <taxon>Deferribacterales</taxon>
        <taxon>Mucispirillaceae</taxon>
        <taxon>Mucispirillum</taxon>
    </lineage>
</organism>
<evidence type="ECO:0000256" key="5">
    <source>
        <dbReference type="RuleBase" id="RU362118"/>
    </source>
</evidence>
<accession>V2RKQ0</accession>
<dbReference type="GO" id="GO:0019346">
    <property type="term" value="P:transsulfuration"/>
    <property type="evidence" value="ECO:0007669"/>
    <property type="project" value="InterPro"/>
</dbReference>
<dbReference type="InterPro" id="IPR006235">
    <property type="entry name" value="OAc-hSer/O-AcSer_sulfhydrylase"/>
</dbReference>
<dbReference type="GO" id="GO:0006535">
    <property type="term" value="P:cysteine biosynthetic process from serine"/>
    <property type="evidence" value="ECO:0007669"/>
    <property type="project" value="TreeGrafter"/>
</dbReference>
<dbReference type="Proteomes" id="UP000017429">
    <property type="component" value="Chromosome"/>
</dbReference>
<dbReference type="AlphaFoldDB" id="V2RKQ0"/>
<dbReference type="PANTHER" id="PTHR43797">
    <property type="entry name" value="HOMOCYSTEINE/CYSTEINE SYNTHASE"/>
    <property type="match status" value="1"/>
</dbReference>
<evidence type="ECO:0000256" key="3">
    <source>
        <dbReference type="ARBA" id="ARBA00022679"/>
    </source>
</evidence>
<protein>
    <submittedName>
        <fullName evidence="6">O-acetyl-L-homoserine sulfhydrylase</fullName>
        <ecNumber evidence="6">2.5.1.-</ecNumber>
    </submittedName>
</protein>
<comment type="cofactor">
    <cofactor evidence="1 5">
        <name>pyridoxal 5'-phosphate</name>
        <dbReference type="ChEBI" id="CHEBI:597326"/>
    </cofactor>
</comment>
<dbReference type="EC" id="2.5.1.-" evidence="6"/>
<reference evidence="6" key="2">
    <citation type="submission" date="2022-05" db="EMBL/GenBank/DDBJ databases">
        <authorList>
            <person name="Proctor A.L."/>
            <person name="Phillips G.J."/>
            <person name="Wannemuehler M.J."/>
        </authorList>
    </citation>
    <scope>NUCLEOTIDE SEQUENCE</scope>
    <source>
        <strain evidence="6">ASF457</strain>
    </source>
</reference>
<dbReference type="SUPFAM" id="SSF53383">
    <property type="entry name" value="PLP-dependent transferases"/>
    <property type="match status" value="1"/>
</dbReference>
<dbReference type="Gene3D" id="3.40.640.10">
    <property type="entry name" value="Type I PLP-dependent aspartate aminotransferase-like (Major domain)"/>
    <property type="match status" value="1"/>
</dbReference>
<dbReference type="Gene3D" id="3.90.1150.10">
    <property type="entry name" value="Aspartate Aminotransferase, domain 1"/>
    <property type="match status" value="1"/>
</dbReference>
<dbReference type="InterPro" id="IPR015422">
    <property type="entry name" value="PyrdxlP-dep_Trfase_small"/>
</dbReference>
<evidence type="ECO:0000256" key="1">
    <source>
        <dbReference type="ARBA" id="ARBA00001933"/>
    </source>
</evidence>
<dbReference type="GO" id="GO:0071269">
    <property type="term" value="P:L-homocysteine biosynthetic process"/>
    <property type="evidence" value="ECO:0007669"/>
    <property type="project" value="TreeGrafter"/>
</dbReference>
<dbReference type="InterPro" id="IPR015421">
    <property type="entry name" value="PyrdxlP-dep_Trfase_major"/>
</dbReference>
<sequence length="424" mass="45882">MKKKLSIETIAVHGTYKKDETGATNPAIYLSNAYQFKDSAHAANLFDLSVAGYIYSRLNNPTTNHLEETAAALEGGVAAVACATGQFAEFMTIASLAKCGDNIVASNLLYGGTHTLFANQFTRFGIEIRFADPHNIDDFEKLIDDNTKAIYIESIANPQGFVPNFKKFAALASKHKVPLVVDNTCATPYLVKPVNYGADIVIHSATKFLAGHGAVLGGLVIDSGKFDWAASGKFPELTTPDKSYHGLIFTEHFGSAAFAAKMRVSAMRDIGGTISPFNSFLIQQGIGTLHLRMERHVENAKKLAKFLQNHKNVAWVDYNGLKDNKNHKNADKFLTLGGGSLLTFGVKGGFEKSKQFIEKVSLALHVSNLGDIKTIVTHPASTTHRQLSEQELASSGVTADLIRVSVGIENIDDITADFDKALGN</sequence>
<keyword evidence="3 6" id="KW-0808">Transferase</keyword>
<dbReference type="GO" id="GO:0005737">
    <property type="term" value="C:cytoplasm"/>
    <property type="evidence" value="ECO:0007669"/>
    <property type="project" value="TreeGrafter"/>
</dbReference>
<evidence type="ECO:0000313" key="6">
    <source>
        <dbReference type="EMBL" id="USF24387.1"/>
    </source>
</evidence>
<dbReference type="CDD" id="cd00614">
    <property type="entry name" value="CGS_like"/>
    <property type="match status" value="1"/>
</dbReference>
<reference evidence="6" key="3">
    <citation type="submission" date="2022-06" db="EMBL/GenBank/DDBJ databases">
        <title>Resources to Facilitate Use of the Altered Schaedler Flora (ASF) Mouse Model to Study Microbiome Function.</title>
        <authorList>
            <person name="Proctor A."/>
            <person name="Parvinroo S."/>
            <person name="Richie T."/>
            <person name="Jia X."/>
            <person name="Lee S.T.M."/>
            <person name="Karp P.D."/>
            <person name="Paley S."/>
            <person name="Kostic A.D."/>
            <person name="Pierre J.F."/>
            <person name="Wannemuehler M.J."/>
            <person name="Phillips G.J."/>
        </authorList>
    </citation>
    <scope>NUCLEOTIDE SEQUENCE</scope>
    <source>
        <strain evidence="6">ASF457</strain>
    </source>
</reference>
<proteinExistence type="inferred from homology"/>
<dbReference type="EMBL" id="CP097562">
    <property type="protein sequence ID" value="USF24387.1"/>
    <property type="molecule type" value="Genomic_DNA"/>
</dbReference>
<dbReference type="KEGG" id="msch:N508_001473"/>
<dbReference type="GO" id="GO:0030170">
    <property type="term" value="F:pyridoxal phosphate binding"/>
    <property type="evidence" value="ECO:0007669"/>
    <property type="project" value="InterPro"/>
</dbReference>
<keyword evidence="4 5" id="KW-0663">Pyridoxal phosphate</keyword>
<keyword evidence="7" id="KW-1185">Reference proteome</keyword>
<dbReference type="GO" id="GO:0003961">
    <property type="term" value="F:O-acetylhomoserine aminocarboxypropyltransferase activity"/>
    <property type="evidence" value="ECO:0007669"/>
    <property type="project" value="TreeGrafter"/>
</dbReference>
<dbReference type="PROSITE" id="PS00868">
    <property type="entry name" value="CYS_MET_METAB_PP"/>
    <property type="match status" value="1"/>
</dbReference>